<protein>
    <submittedName>
        <fullName evidence="1">Uncharacterized protein</fullName>
    </submittedName>
</protein>
<evidence type="ECO:0000313" key="1">
    <source>
        <dbReference type="EMBL" id="KAG0587799.1"/>
    </source>
</evidence>
<dbReference type="EMBL" id="CM026422">
    <property type="protein sequence ID" value="KAG0587799.1"/>
    <property type="molecule type" value="Genomic_DNA"/>
</dbReference>
<dbReference type="Proteomes" id="UP000822688">
    <property type="component" value="Chromosome 2"/>
</dbReference>
<keyword evidence="2" id="KW-1185">Reference proteome</keyword>
<dbReference type="AlphaFoldDB" id="A0A8T0IY39"/>
<organism evidence="1 2">
    <name type="scientific">Ceratodon purpureus</name>
    <name type="common">Fire moss</name>
    <name type="synonym">Dicranum purpureum</name>
    <dbReference type="NCBI Taxonomy" id="3225"/>
    <lineage>
        <taxon>Eukaryota</taxon>
        <taxon>Viridiplantae</taxon>
        <taxon>Streptophyta</taxon>
        <taxon>Embryophyta</taxon>
        <taxon>Bryophyta</taxon>
        <taxon>Bryophytina</taxon>
        <taxon>Bryopsida</taxon>
        <taxon>Dicranidae</taxon>
        <taxon>Pseudoditrichales</taxon>
        <taxon>Ditrichaceae</taxon>
        <taxon>Ceratodon</taxon>
    </lineage>
</organism>
<gene>
    <name evidence="1" type="ORF">KC19_2G192400</name>
</gene>
<name>A0A8T0IY39_CERPU</name>
<sequence length="104" mass="11793">MYERFASLCSVLSSLSDRDVSFTSLKRPVFVWRSHATELCLSYSLCLFNWNLELTQIEVTGRCGKLDVSYVTSVSTICCTVFGVCLHFPFLEHLRLSANNSPFP</sequence>
<reference evidence="1" key="1">
    <citation type="submission" date="2020-06" db="EMBL/GenBank/DDBJ databases">
        <title>WGS assembly of Ceratodon purpureus strain R40.</title>
        <authorList>
            <person name="Carey S.B."/>
            <person name="Jenkins J."/>
            <person name="Shu S."/>
            <person name="Lovell J.T."/>
            <person name="Sreedasyam A."/>
            <person name="Maumus F."/>
            <person name="Tiley G.P."/>
            <person name="Fernandez-Pozo N."/>
            <person name="Barry K."/>
            <person name="Chen C."/>
            <person name="Wang M."/>
            <person name="Lipzen A."/>
            <person name="Daum C."/>
            <person name="Saski C.A."/>
            <person name="Payton A.C."/>
            <person name="Mcbreen J.C."/>
            <person name="Conrad R.E."/>
            <person name="Kollar L.M."/>
            <person name="Olsson S."/>
            <person name="Huttunen S."/>
            <person name="Landis J.B."/>
            <person name="Wickett N.J."/>
            <person name="Johnson M.G."/>
            <person name="Rensing S.A."/>
            <person name="Grimwood J."/>
            <person name="Schmutz J."/>
            <person name="Mcdaniel S.F."/>
        </authorList>
    </citation>
    <scope>NUCLEOTIDE SEQUENCE</scope>
    <source>
        <strain evidence="1">R40</strain>
    </source>
</reference>
<comment type="caution">
    <text evidence="1">The sequence shown here is derived from an EMBL/GenBank/DDBJ whole genome shotgun (WGS) entry which is preliminary data.</text>
</comment>
<accession>A0A8T0IY39</accession>
<proteinExistence type="predicted"/>
<evidence type="ECO:0000313" key="2">
    <source>
        <dbReference type="Proteomes" id="UP000822688"/>
    </source>
</evidence>